<organism evidence="2 3">
    <name type="scientific">Leptospira wolffii</name>
    <dbReference type="NCBI Taxonomy" id="409998"/>
    <lineage>
        <taxon>Bacteria</taxon>
        <taxon>Pseudomonadati</taxon>
        <taxon>Spirochaetota</taxon>
        <taxon>Spirochaetia</taxon>
        <taxon>Leptospirales</taxon>
        <taxon>Leptospiraceae</taxon>
        <taxon>Leptospira</taxon>
    </lineage>
</organism>
<comment type="caution">
    <text evidence="2">The sequence shown here is derived from an EMBL/GenBank/DDBJ whole genome shotgun (WGS) entry which is preliminary data.</text>
</comment>
<evidence type="ECO:0000313" key="3">
    <source>
        <dbReference type="Proteomes" id="UP000231912"/>
    </source>
</evidence>
<evidence type="ECO:0008006" key="4">
    <source>
        <dbReference type="Google" id="ProtNLM"/>
    </source>
</evidence>
<feature type="transmembrane region" description="Helical" evidence="1">
    <location>
        <begin position="26"/>
        <end position="45"/>
    </location>
</feature>
<keyword evidence="1" id="KW-1133">Transmembrane helix</keyword>
<keyword evidence="1" id="KW-0472">Membrane</keyword>
<proteinExistence type="predicted"/>
<feature type="transmembrane region" description="Helical" evidence="1">
    <location>
        <begin position="52"/>
        <end position="76"/>
    </location>
</feature>
<dbReference type="PANTHER" id="PTHR34262">
    <property type="entry name" value="TRANSMEMBRANE PROTEIN 220"/>
    <property type="match status" value="1"/>
</dbReference>
<accession>A0A2M9ZHG8</accession>
<keyword evidence="1" id="KW-0812">Transmembrane</keyword>
<dbReference type="Proteomes" id="UP000231912">
    <property type="component" value="Unassembled WGS sequence"/>
</dbReference>
<feature type="transmembrane region" description="Helical" evidence="1">
    <location>
        <begin position="96"/>
        <end position="115"/>
    </location>
</feature>
<dbReference type="Pfam" id="PF15071">
    <property type="entry name" value="TMEM220"/>
    <property type="match status" value="1"/>
</dbReference>
<evidence type="ECO:0000313" key="2">
    <source>
        <dbReference type="EMBL" id="PJZ67873.1"/>
    </source>
</evidence>
<dbReference type="EMBL" id="NPDT01000001">
    <property type="protein sequence ID" value="PJZ67873.1"/>
    <property type="molecule type" value="Genomic_DNA"/>
</dbReference>
<dbReference type="InterPro" id="IPR029377">
    <property type="entry name" value="TMEM220"/>
</dbReference>
<evidence type="ECO:0000256" key="1">
    <source>
        <dbReference type="SAM" id="Phobius"/>
    </source>
</evidence>
<sequence>MFSFFSILLCAYFLFAAGVQYNDPDPLHWAVLYLVSAFACVLAAMGKKNLPLLHILIGMALIEIAITGDGFINWLRFGEENLITAKMTQEKPYIELGREFLGALISLIVAIWFTFRKTNTKQDATS</sequence>
<gene>
    <name evidence="2" type="ORF">CH371_02880</name>
</gene>
<name>A0A2M9ZHG8_9LEPT</name>
<protein>
    <recommendedName>
        <fullName evidence="4">Transmembrane family 220, helix</fullName>
    </recommendedName>
</protein>
<dbReference type="PANTHER" id="PTHR34262:SF1">
    <property type="entry name" value="TRANSMEMBRANE PROTEIN 220"/>
    <property type="match status" value="1"/>
</dbReference>
<dbReference type="RefSeq" id="WP_100757598.1">
    <property type="nucleotide sequence ID" value="NZ_NPDT01000001.1"/>
</dbReference>
<dbReference type="AlphaFoldDB" id="A0A2M9ZHG8"/>
<reference evidence="2 3" key="1">
    <citation type="submission" date="2017-07" db="EMBL/GenBank/DDBJ databases">
        <title>Leptospira spp. isolated from tropical soils.</title>
        <authorList>
            <person name="Thibeaux R."/>
            <person name="Iraola G."/>
            <person name="Ferres I."/>
            <person name="Bierque E."/>
            <person name="Girault D."/>
            <person name="Soupe-Gilbert M.-E."/>
            <person name="Picardeau M."/>
            <person name="Goarant C."/>
        </authorList>
    </citation>
    <scope>NUCLEOTIDE SEQUENCE [LARGE SCALE GENOMIC DNA]</scope>
    <source>
        <strain evidence="2 3">FH2-C-A2</strain>
    </source>
</reference>